<dbReference type="InterPro" id="IPR044878">
    <property type="entry name" value="UbiA_sf"/>
</dbReference>
<dbReference type="EMBL" id="SLWM01000003">
    <property type="protein sequence ID" value="TCO27805.1"/>
    <property type="molecule type" value="Genomic_DNA"/>
</dbReference>
<feature type="transmembrane region" description="Helical" evidence="5">
    <location>
        <begin position="31"/>
        <end position="49"/>
    </location>
</feature>
<feature type="transmembrane region" description="Helical" evidence="5">
    <location>
        <begin position="286"/>
        <end position="308"/>
    </location>
</feature>
<comment type="caution">
    <text evidence="6">The sequence shown here is derived from an EMBL/GenBank/DDBJ whole genome shotgun (WGS) entry which is preliminary data.</text>
</comment>
<evidence type="ECO:0000256" key="3">
    <source>
        <dbReference type="ARBA" id="ARBA00022989"/>
    </source>
</evidence>
<reference evidence="6 7" key="1">
    <citation type="journal article" date="2015" name="Stand. Genomic Sci.">
        <title>Genomic Encyclopedia of Bacterial and Archaeal Type Strains, Phase III: the genomes of soil and plant-associated and newly described type strains.</title>
        <authorList>
            <person name="Whitman W.B."/>
            <person name="Woyke T."/>
            <person name="Klenk H.P."/>
            <person name="Zhou Y."/>
            <person name="Lilburn T.G."/>
            <person name="Beck B.J."/>
            <person name="De Vos P."/>
            <person name="Vandamme P."/>
            <person name="Eisen J.A."/>
            <person name="Garrity G."/>
            <person name="Hugenholtz P."/>
            <person name="Kyrpides N.C."/>
        </authorList>
    </citation>
    <scope>NUCLEOTIDE SEQUENCE [LARGE SCALE GENOMIC DNA]</scope>
    <source>
        <strain evidence="6 7">VKM Ac-2538</strain>
    </source>
</reference>
<protein>
    <submittedName>
        <fullName evidence="6">Chlorophyll synthase</fullName>
    </submittedName>
</protein>
<dbReference type="RefSeq" id="WP_241998872.1">
    <property type="nucleotide sequence ID" value="NZ_SLWM01000003.1"/>
</dbReference>
<evidence type="ECO:0000313" key="6">
    <source>
        <dbReference type="EMBL" id="TCO27805.1"/>
    </source>
</evidence>
<sequence>MTTVVGPRVAAPAKRSTGARIKDVLAVGRPAFWVVSVVPYYVGILLATHRLVPAVEDWPRLLVGAVVMGPLLWLAVLAINDAYDLPGDLLNPRKSKSPLLDGRVTLKRAKQLAIAAGIASIAVGLLVGVVFTLGVVLALVLGWAYSVPPVRLKTRAGFDVAVNSLALGTFGPLAGWAAVNPDLSDFPWLMALQGTLAAIGLYLPTTLADLEADRAAGYRTIAVRLGASTTYRLGFAFWIAAAGLSVVLAALDAVIPRSMLALEIVMVPVLVAAYRRLIGPGMTFKGVVVLASLFLFPCGTFALTYTGVL</sequence>
<evidence type="ECO:0000256" key="4">
    <source>
        <dbReference type="ARBA" id="ARBA00023136"/>
    </source>
</evidence>
<feature type="transmembrane region" description="Helical" evidence="5">
    <location>
        <begin position="157"/>
        <end position="179"/>
    </location>
</feature>
<feature type="transmembrane region" description="Helical" evidence="5">
    <location>
        <begin position="61"/>
        <end position="79"/>
    </location>
</feature>
<evidence type="ECO:0000256" key="2">
    <source>
        <dbReference type="ARBA" id="ARBA00022692"/>
    </source>
</evidence>
<name>A0ABY2BQB3_9ACTN</name>
<feature type="transmembrane region" description="Helical" evidence="5">
    <location>
        <begin position="191"/>
        <end position="210"/>
    </location>
</feature>
<keyword evidence="4 5" id="KW-0472">Membrane</keyword>
<keyword evidence="2 5" id="KW-0812">Transmembrane</keyword>
<dbReference type="PANTHER" id="PTHR42723">
    <property type="entry name" value="CHLOROPHYLL SYNTHASE"/>
    <property type="match status" value="1"/>
</dbReference>
<evidence type="ECO:0000256" key="1">
    <source>
        <dbReference type="ARBA" id="ARBA00004141"/>
    </source>
</evidence>
<proteinExistence type="predicted"/>
<dbReference type="InterPro" id="IPR000537">
    <property type="entry name" value="UbiA_prenyltransferase"/>
</dbReference>
<dbReference type="PANTHER" id="PTHR42723:SF1">
    <property type="entry name" value="CHLOROPHYLL SYNTHASE, CHLOROPLASTIC"/>
    <property type="match status" value="1"/>
</dbReference>
<evidence type="ECO:0000256" key="5">
    <source>
        <dbReference type="SAM" id="Phobius"/>
    </source>
</evidence>
<dbReference type="Pfam" id="PF01040">
    <property type="entry name" value="UbiA"/>
    <property type="match status" value="1"/>
</dbReference>
<feature type="transmembrane region" description="Helical" evidence="5">
    <location>
        <begin position="231"/>
        <end position="251"/>
    </location>
</feature>
<evidence type="ECO:0000313" key="7">
    <source>
        <dbReference type="Proteomes" id="UP000295818"/>
    </source>
</evidence>
<feature type="transmembrane region" description="Helical" evidence="5">
    <location>
        <begin position="112"/>
        <end position="145"/>
    </location>
</feature>
<dbReference type="Gene3D" id="1.10.357.140">
    <property type="entry name" value="UbiA prenyltransferase"/>
    <property type="match status" value="1"/>
</dbReference>
<accession>A0ABY2BQB3</accession>
<gene>
    <name evidence="6" type="ORF">EV644_103509</name>
</gene>
<comment type="subcellular location">
    <subcellularLocation>
        <location evidence="1">Membrane</location>
        <topology evidence="1">Multi-pass membrane protein</topology>
    </subcellularLocation>
</comment>
<keyword evidence="3 5" id="KW-1133">Transmembrane helix</keyword>
<organism evidence="6 7">
    <name type="scientific">Kribbella orskensis</name>
    <dbReference type="NCBI Taxonomy" id="2512216"/>
    <lineage>
        <taxon>Bacteria</taxon>
        <taxon>Bacillati</taxon>
        <taxon>Actinomycetota</taxon>
        <taxon>Actinomycetes</taxon>
        <taxon>Propionibacteriales</taxon>
        <taxon>Kribbellaceae</taxon>
        <taxon>Kribbella</taxon>
    </lineage>
</organism>
<keyword evidence="7" id="KW-1185">Reference proteome</keyword>
<dbReference type="Proteomes" id="UP000295818">
    <property type="component" value="Unassembled WGS sequence"/>
</dbReference>
<feature type="transmembrane region" description="Helical" evidence="5">
    <location>
        <begin position="257"/>
        <end position="274"/>
    </location>
</feature>
<dbReference type="InterPro" id="IPR050475">
    <property type="entry name" value="Prenyltransferase_related"/>
</dbReference>